<dbReference type="RefSeq" id="WP_006089318.1">
    <property type="nucleotide sequence ID" value="NZ_AOHW01000023.1"/>
</dbReference>
<comment type="caution">
    <text evidence="1">The sequence shown here is derived from an EMBL/GenBank/DDBJ whole genome shotgun (WGS) entry which is preliminary data.</text>
</comment>
<accession>L9VYE9</accession>
<gene>
    <name evidence="1" type="ORF">C496_07498</name>
</gene>
<dbReference type="PROSITE" id="PS51257">
    <property type="entry name" value="PROKAR_LIPOPROTEIN"/>
    <property type="match status" value="1"/>
</dbReference>
<protein>
    <submittedName>
        <fullName evidence="1">Uncharacterized protein</fullName>
    </submittedName>
</protein>
<reference evidence="1 2" key="1">
    <citation type="journal article" date="2014" name="PLoS Genet.">
        <title>Phylogenetically driven sequencing of extremely halophilic archaea reveals strategies for static and dynamic osmo-response.</title>
        <authorList>
            <person name="Becker E.A."/>
            <person name="Seitzer P.M."/>
            <person name="Tritt A."/>
            <person name="Larsen D."/>
            <person name="Krusor M."/>
            <person name="Yao A.I."/>
            <person name="Wu D."/>
            <person name="Madern D."/>
            <person name="Eisen J.A."/>
            <person name="Darling A.E."/>
            <person name="Facciotti M.T."/>
        </authorList>
    </citation>
    <scope>NUCLEOTIDE SEQUENCE [LARGE SCALE GENOMIC DNA]</scope>
    <source>
        <strain evidence="1 2">GA33</strain>
    </source>
</reference>
<sequence>MNRRAFVAAAVSGSALLAGCSEAEELASEATSAASSGTSLGDTAMYGDIEVTVSDSMTAEQFFLNDEEIESPGNGTFALFEVESHNTDITEREVPHVSDTHYETLEKEENTFYMGDINDIRVYGDGEGGHFPDVEWRGEFQMEEQDDGMITMGSQMQFRVDGEELDPYPVGVSRPRIDADTTVIGWVVGVIDRDATPALKINFDETEVMWEAND</sequence>
<dbReference type="Proteomes" id="UP000011599">
    <property type="component" value="Unassembled WGS sequence"/>
</dbReference>
<dbReference type="EMBL" id="AOHW01000023">
    <property type="protein sequence ID" value="ELY42225.1"/>
    <property type="molecule type" value="Genomic_DNA"/>
</dbReference>
<dbReference type="eggNOG" id="ENOG502N5RV">
    <property type="taxonomic scope" value="Archaea"/>
</dbReference>
<organism evidence="1 2">
    <name type="scientific">Natronorubrum tibetense GA33</name>
    <dbReference type="NCBI Taxonomy" id="1114856"/>
    <lineage>
        <taxon>Archaea</taxon>
        <taxon>Methanobacteriati</taxon>
        <taxon>Methanobacteriota</taxon>
        <taxon>Stenosarchaea group</taxon>
        <taxon>Halobacteria</taxon>
        <taxon>Halobacteriales</taxon>
        <taxon>Natrialbaceae</taxon>
        <taxon>Natronorubrum</taxon>
    </lineage>
</organism>
<dbReference type="OrthoDB" id="200656at2157"/>
<dbReference type="AlphaFoldDB" id="L9VYE9"/>
<evidence type="ECO:0000313" key="1">
    <source>
        <dbReference type="EMBL" id="ELY42225.1"/>
    </source>
</evidence>
<name>L9VYE9_9EURY</name>
<keyword evidence="2" id="KW-1185">Reference proteome</keyword>
<evidence type="ECO:0000313" key="2">
    <source>
        <dbReference type="Proteomes" id="UP000011599"/>
    </source>
</evidence>
<proteinExistence type="predicted"/>